<comment type="caution">
    <text evidence="1">The sequence shown here is derived from an EMBL/GenBank/DDBJ whole genome shotgun (WGS) entry which is preliminary data.</text>
</comment>
<name>A0ABV1GLQ7_9FIRM</name>
<accession>A0ABV1GLQ7</accession>
<evidence type="ECO:0000313" key="2">
    <source>
        <dbReference type="Proteomes" id="UP001480973"/>
    </source>
</evidence>
<sequence>MQNYNKDIFESIRKTYEIARESERKRIIDYIAKQKDEKGKPLFCKVNGNNYESDLYRGGKGVTYYGKNRFKNKYDLSNWKYIETKYKNKYVFISLQSFDIDPKEKNIHVLYDRIGIFIGEKEPKSIKLGNIAVSPMFKEMIVTEYQLPLSDNDIQSLIMDIKNQIDSTI</sequence>
<keyword evidence="2" id="KW-1185">Reference proteome</keyword>
<reference evidence="1 2" key="1">
    <citation type="submission" date="2024-03" db="EMBL/GenBank/DDBJ databases">
        <title>Human intestinal bacterial collection.</title>
        <authorList>
            <person name="Pauvert C."/>
            <person name="Hitch T.C.A."/>
            <person name="Clavel T."/>
        </authorList>
    </citation>
    <scope>NUCLEOTIDE SEQUENCE [LARGE SCALE GENOMIC DNA]</scope>
    <source>
        <strain evidence="1 2">CLA-JM-H10</strain>
    </source>
</reference>
<dbReference type="Proteomes" id="UP001480973">
    <property type="component" value="Unassembled WGS sequence"/>
</dbReference>
<organism evidence="1 2">
    <name type="scientific">Lachnospira intestinalis</name>
    <dbReference type="NCBI Taxonomy" id="3133158"/>
    <lineage>
        <taxon>Bacteria</taxon>
        <taxon>Bacillati</taxon>
        <taxon>Bacillota</taxon>
        <taxon>Clostridia</taxon>
        <taxon>Lachnospirales</taxon>
        <taxon>Lachnospiraceae</taxon>
        <taxon>Lachnospira</taxon>
    </lineage>
</organism>
<gene>
    <name evidence="1" type="ORF">WMO38_03985</name>
</gene>
<protein>
    <submittedName>
        <fullName evidence="1">Uncharacterized protein</fullName>
    </submittedName>
</protein>
<evidence type="ECO:0000313" key="1">
    <source>
        <dbReference type="EMBL" id="MEQ2534269.1"/>
    </source>
</evidence>
<dbReference type="EMBL" id="JBBMES010000003">
    <property type="protein sequence ID" value="MEQ2534269.1"/>
    <property type="molecule type" value="Genomic_DNA"/>
</dbReference>
<proteinExistence type="predicted"/>